<dbReference type="GO" id="GO:0008448">
    <property type="term" value="F:N-acetylglucosamine-6-phosphate deacetylase activity"/>
    <property type="evidence" value="ECO:0007669"/>
    <property type="project" value="TreeGrafter"/>
</dbReference>
<feature type="non-terminal residue" evidence="3">
    <location>
        <position position="228"/>
    </location>
</feature>
<dbReference type="PANTHER" id="PTHR11113:SF4">
    <property type="entry name" value="N-ACETYLGLUCOSAMINE-6-PHOSPHATE DEACETYLASE"/>
    <property type="match status" value="1"/>
</dbReference>
<protein>
    <submittedName>
        <fullName evidence="3">N-acetylglucosamine-6-phosphate deacetylase</fullName>
    </submittedName>
</protein>
<name>A0A8H8RB83_9HELO</name>
<keyword evidence="4" id="KW-1185">Reference proteome</keyword>
<reference evidence="3 4" key="1">
    <citation type="submission" date="2018-05" db="EMBL/GenBank/DDBJ databases">
        <title>Genome sequencing and assembly of the regulated plant pathogen Lachnellula willkommii and related sister species for the development of diagnostic species identification markers.</title>
        <authorList>
            <person name="Giroux E."/>
            <person name="Bilodeau G."/>
        </authorList>
    </citation>
    <scope>NUCLEOTIDE SEQUENCE [LARGE SCALE GENOMIC DNA]</scope>
    <source>
        <strain evidence="3 4">CBS 185.66</strain>
    </source>
</reference>
<dbReference type="SUPFAM" id="SSF51556">
    <property type="entry name" value="Metallo-dependent hydrolases"/>
    <property type="match status" value="1"/>
</dbReference>
<accession>A0A8H8RB83</accession>
<dbReference type="Pfam" id="PF07969">
    <property type="entry name" value="Amidohydro_3"/>
    <property type="match status" value="1"/>
</dbReference>
<evidence type="ECO:0000313" key="3">
    <source>
        <dbReference type="EMBL" id="TVY31073.1"/>
    </source>
</evidence>
<dbReference type="Gene3D" id="3.20.20.140">
    <property type="entry name" value="Metal-dependent hydrolases"/>
    <property type="match status" value="1"/>
</dbReference>
<dbReference type="GO" id="GO:0006046">
    <property type="term" value="P:N-acetylglucosamine catabolic process"/>
    <property type="evidence" value="ECO:0007669"/>
    <property type="project" value="TreeGrafter"/>
</dbReference>
<dbReference type="OrthoDB" id="10264777at2759"/>
<evidence type="ECO:0000313" key="4">
    <source>
        <dbReference type="Proteomes" id="UP000431533"/>
    </source>
</evidence>
<gene>
    <name evidence="3" type="primary">amdhd2_0</name>
    <name evidence="3" type="ORF">LHYA1_G000112</name>
</gene>
<dbReference type="Proteomes" id="UP000431533">
    <property type="component" value="Unassembled WGS sequence"/>
</dbReference>
<feature type="non-terminal residue" evidence="3">
    <location>
        <position position="1"/>
    </location>
</feature>
<evidence type="ECO:0000256" key="1">
    <source>
        <dbReference type="ARBA" id="ARBA00022801"/>
    </source>
</evidence>
<proteinExistence type="predicted"/>
<organism evidence="3 4">
    <name type="scientific">Lachnellula hyalina</name>
    <dbReference type="NCBI Taxonomy" id="1316788"/>
    <lineage>
        <taxon>Eukaryota</taxon>
        <taxon>Fungi</taxon>
        <taxon>Dikarya</taxon>
        <taxon>Ascomycota</taxon>
        <taxon>Pezizomycotina</taxon>
        <taxon>Leotiomycetes</taxon>
        <taxon>Helotiales</taxon>
        <taxon>Lachnaceae</taxon>
        <taxon>Lachnellula</taxon>
    </lineage>
</organism>
<feature type="domain" description="Amidohydrolase 3" evidence="2">
    <location>
        <begin position="183"/>
        <end position="223"/>
    </location>
</feature>
<dbReference type="PANTHER" id="PTHR11113">
    <property type="entry name" value="N-ACETYLGLUCOSAMINE-6-PHOSPHATE DEACETYLASE"/>
    <property type="match status" value="1"/>
</dbReference>
<dbReference type="AlphaFoldDB" id="A0A8H8RB83"/>
<evidence type="ECO:0000259" key="2">
    <source>
        <dbReference type="Pfam" id="PF07969"/>
    </source>
</evidence>
<dbReference type="InterPro" id="IPR032466">
    <property type="entry name" value="Metal_Hydrolase"/>
</dbReference>
<keyword evidence="1" id="KW-0378">Hydrolase</keyword>
<sequence>PGFLSQLIWYYHHHHHRHPRTWTPGTGPRFSSTTAAELPGALDHIKTLTEEYGIHVSMGHSAATSEVGKKGMEAITNQSVIETIIGLILERKPPYFSLIADQIHLHPRVVVMAYRSSPSHCILIIDSIELSGLPDSIYPGHAQVPFNQVKVGNKVTIEGTETLIGTCIGLDECGRNLMEWAGIELQDAVMCVTENVADAMGLEDRGKLEVGKRGDFVILEDDGTVKET</sequence>
<comment type="caution">
    <text evidence="3">The sequence shown here is derived from an EMBL/GenBank/DDBJ whole genome shotgun (WGS) entry which is preliminary data.</text>
</comment>
<dbReference type="GeneID" id="41980310"/>
<dbReference type="InterPro" id="IPR013108">
    <property type="entry name" value="Amidohydro_3"/>
</dbReference>
<dbReference type="EMBL" id="QGMH01000001">
    <property type="protein sequence ID" value="TVY31073.1"/>
    <property type="molecule type" value="Genomic_DNA"/>
</dbReference>
<dbReference type="RefSeq" id="XP_031009855.1">
    <property type="nucleotide sequence ID" value="XM_031145106.1"/>
</dbReference>